<name>A0A9X9F0L2_BACCE</name>
<evidence type="ECO:0000313" key="1">
    <source>
        <dbReference type="EMBL" id="TKI79432.1"/>
    </source>
</evidence>
<evidence type="ECO:0000313" key="2">
    <source>
        <dbReference type="Proteomes" id="UP000308444"/>
    </source>
</evidence>
<sequence>MQFGSPQINAKVHHIMEAAGLDIPSQHSSMKKGLFGLRN</sequence>
<accession>A0A9X9F0L2</accession>
<comment type="caution">
    <text evidence="1">The sequence shown here is derived from an EMBL/GenBank/DDBJ whole genome shotgun (WGS) entry which is preliminary data.</text>
</comment>
<proteinExistence type="predicted"/>
<protein>
    <submittedName>
        <fullName evidence="1">Chromosome partitioning protein ParA</fullName>
    </submittedName>
</protein>
<feature type="non-terminal residue" evidence="1">
    <location>
        <position position="1"/>
    </location>
</feature>
<dbReference type="Proteomes" id="UP000308444">
    <property type="component" value="Unassembled WGS sequence"/>
</dbReference>
<organism evidence="1 2">
    <name type="scientific">Bacillus cereus</name>
    <dbReference type="NCBI Taxonomy" id="1396"/>
    <lineage>
        <taxon>Bacteria</taxon>
        <taxon>Bacillati</taxon>
        <taxon>Bacillota</taxon>
        <taxon>Bacilli</taxon>
        <taxon>Bacillales</taxon>
        <taxon>Bacillaceae</taxon>
        <taxon>Bacillus</taxon>
        <taxon>Bacillus cereus group</taxon>
    </lineage>
</organism>
<gene>
    <name evidence="1" type="ORF">FC695_44695</name>
</gene>
<reference evidence="1 2" key="1">
    <citation type="journal article" date="2019" name="Environ. Microbiol.">
        <title>An active ?-lactamase is a part of an orchestrated cell wall stress resistance network of Bacillus subtilis and related rhizosphere species.</title>
        <authorList>
            <person name="Bucher T."/>
            <person name="Keren-Paz A."/>
            <person name="Hausser J."/>
            <person name="Olender T."/>
            <person name="Cytryn E."/>
            <person name="Kolodkin-Gal I."/>
        </authorList>
    </citation>
    <scope>NUCLEOTIDE SEQUENCE [LARGE SCALE GENOMIC DNA]</scope>
    <source>
        <strain evidence="1 2">I32</strain>
    </source>
</reference>
<dbReference type="AlphaFoldDB" id="A0A9X9F0L2"/>
<dbReference type="EMBL" id="SZOH01005440">
    <property type="protein sequence ID" value="TKI79432.1"/>
    <property type="molecule type" value="Genomic_DNA"/>
</dbReference>